<organism evidence="2 3">
    <name type="scientific">Candidatus Vogelbacteria bacterium CG10_big_fil_rev_8_21_14_0_10_50_13</name>
    <dbReference type="NCBI Taxonomy" id="1975044"/>
    <lineage>
        <taxon>Bacteria</taxon>
        <taxon>Candidatus Vogeliibacteriota</taxon>
    </lineage>
</organism>
<evidence type="ECO:0008006" key="4">
    <source>
        <dbReference type="Google" id="ProtNLM"/>
    </source>
</evidence>
<evidence type="ECO:0000313" key="3">
    <source>
        <dbReference type="Proteomes" id="UP000230906"/>
    </source>
</evidence>
<dbReference type="GO" id="GO:0008381">
    <property type="term" value="F:mechanosensitive monoatomic ion channel activity"/>
    <property type="evidence" value="ECO:0007669"/>
    <property type="project" value="InterPro"/>
</dbReference>
<dbReference type="PANTHER" id="PTHR30221:SF1">
    <property type="entry name" value="SMALL-CONDUCTANCE MECHANOSENSITIVE CHANNEL"/>
    <property type="match status" value="1"/>
</dbReference>
<protein>
    <recommendedName>
        <fullName evidence="4">Small-conductance mechanosensitive ion channel</fullName>
    </recommendedName>
</protein>
<reference evidence="2 3" key="1">
    <citation type="submission" date="2017-09" db="EMBL/GenBank/DDBJ databases">
        <title>Depth-based differentiation of microbial function through sediment-hosted aquifers and enrichment of novel symbionts in the deep terrestrial subsurface.</title>
        <authorList>
            <person name="Probst A.J."/>
            <person name="Ladd B."/>
            <person name="Jarett J.K."/>
            <person name="Geller-Mcgrath D.E."/>
            <person name="Sieber C.M."/>
            <person name="Emerson J.B."/>
            <person name="Anantharaman K."/>
            <person name="Thomas B.C."/>
            <person name="Malmstrom R."/>
            <person name="Stieglmeier M."/>
            <person name="Klingl A."/>
            <person name="Woyke T."/>
            <person name="Ryan C.M."/>
            <person name="Banfield J.F."/>
        </authorList>
    </citation>
    <scope>NUCLEOTIDE SEQUENCE [LARGE SCALE GENOMIC DNA]</scope>
    <source>
        <strain evidence="2">CG10_big_fil_rev_8_21_14_0_10_50_13</strain>
    </source>
</reference>
<keyword evidence="1" id="KW-0812">Transmembrane</keyword>
<comment type="caution">
    <text evidence="2">The sequence shown here is derived from an EMBL/GenBank/DDBJ whole genome shotgun (WGS) entry which is preliminary data.</text>
</comment>
<sequence length="227" mass="24082">MLLQTWSEVLTASFQNLWVGVVGFVPNLVVSITIFIVGWVVGVVLGKWVAQVIHALKVDKALNSLGIDELVSKAGFRLDSGAFIGALVRWFVIIVFLVAALDVLQLTQVNIFLQQVVLGYLPNVIVAAFILLIAAVIAEPLKKVVAGSARAAEVASSALLGGVAYWAIWVFAFLAALNQLGIAGAFFQTLFTGIIAMIALAGGLAFGLGGKEAASRYLEKLRGDISR</sequence>
<feature type="transmembrane region" description="Helical" evidence="1">
    <location>
        <begin position="82"/>
        <end position="100"/>
    </location>
</feature>
<dbReference type="AlphaFoldDB" id="A0A2H0RGK3"/>
<feature type="transmembrane region" description="Helical" evidence="1">
    <location>
        <begin position="183"/>
        <end position="208"/>
    </location>
</feature>
<dbReference type="InterPro" id="IPR045275">
    <property type="entry name" value="MscS_archaea/bacteria_type"/>
</dbReference>
<dbReference type="PANTHER" id="PTHR30221">
    <property type="entry name" value="SMALL-CONDUCTANCE MECHANOSENSITIVE CHANNEL"/>
    <property type="match status" value="1"/>
</dbReference>
<proteinExistence type="predicted"/>
<dbReference type="EMBL" id="PCYJ01000007">
    <property type="protein sequence ID" value="PIR45633.1"/>
    <property type="molecule type" value="Genomic_DNA"/>
</dbReference>
<name>A0A2H0RGK3_9BACT</name>
<feature type="transmembrane region" description="Helical" evidence="1">
    <location>
        <begin position="158"/>
        <end position="177"/>
    </location>
</feature>
<accession>A0A2H0RGK3</accession>
<evidence type="ECO:0000256" key="1">
    <source>
        <dbReference type="SAM" id="Phobius"/>
    </source>
</evidence>
<dbReference type="Pfam" id="PF05552">
    <property type="entry name" value="MS_channel_1st_1"/>
    <property type="match status" value="2"/>
</dbReference>
<keyword evidence="1" id="KW-1133">Transmembrane helix</keyword>
<keyword evidence="1" id="KW-0472">Membrane</keyword>
<dbReference type="Gene3D" id="1.10.287.1260">
    <property type="match status" value="2"/>
</dbReference>
<feature type="transmembrane region" description="Helical" evidence="1">
    <location>
        <begin position="28"/>
        <end position="50"/>
    </location>
</feature>
<feature type="transmembrane region" description="Helical" evidence="1">
    <location>
        <begin position="120"/>
        <end position="138"/>
    </location>
</feature>
<dbReference type="InterPro" id="IPR008910">
    <property type="entry name" value="MSC_TM_helix"/>
</dbReference>
<evidence type="ECO:0000313" key="2">
    <source>
        <dbReference type="EMBL" id="PIR45633.1"/>
    </source>
</evidence>
<dbReference type="Proteomes" id="UP000230906">
    <property type="component" value="Unassembled WGS sequence"/>
</dbReference>
<gene>
    <name evidence="2" type="ORF">COV09_00350</name>
</gene>